<evidence type="ECO:0000256" key="1">
    <source>
        <dbReference type="SAM" id="Coils"/>
    </source>
</evidence>
<dbReference type="SUPFAM" id="SSF51274">
    <property type="entry name" value="Head decoration protein D (gpD, major capsid protein D)"/>
    <property type="match status" value="1"/>
</dbReference>
<sequence>MIKTTTEKRADVRIFAGSDPAHTATATSGISAATPALTPLMVTERLQELAVILGREADISGSKADLEQRLAEWEEEAECIHQTDEISDEVPEVQKTERVTQNATDLVRVRMKVTAHLCAFDERGTRRVEFALAGQIVSLEPHRLASVIAAGVAEVCHAVDA</sequence>
<protein>
    <submittedName>
        <fullName evidence="2">DNA-packaging protein FI</fullName>
    </submittedName>
</protein>
<feature type="coiled-coil region" evidence="1">
    <location>
        <begin position="56"/>
        <end position="83"/>
    </location>
</feature>
<keyword evidence="1" id="KW-0175">Coiled coil</keyword>
<evidence type="ECO:0000313" key="2">
    <source>
        <dbReference type="EMBL" id="QYE37551.1"/>
    </source>
</evidence>
<organism evidence="2 3">
    <name type="scientific">Escherichia coli O141:H4</name>
    <dbReference type="NCBI Taxonomy" id="2861806"/>
    <lineage>
        <taxon>Bacteria</taxon>
        <taxon>Pseudomonadati</taxon>
        <taxon>Pseudomonadota</taxon>
        <taxon>Gammaproteobacteria</taxon>
        <taxon>Enterobacterales</taxon>
        <taxon>Enterobacteriaceae</taxon>
        <taxon>Escherichia</taxon>
    </lineage>
</organism>
<reference evidence="2 3" key="1">
    <citation type="submission" date="2021-07" db="EMBL/GenBank/DDBJ databases">
        <title>Wild boars as the reservoir of a highly virulent clone of hybrid Shiga toxigenic and enterotoxigenic Escherichia coli responsible of edema disease.</title>
        <authorList>
            <person name="Perrat A."/>
            <person name="Branchu P."/>
            <person name="Decors A."/>
            <person name="Turci S."/>
            <person name="Bayon-Auboyer M.-H."/>
            <person name="Petit G."/>
            <person name="Grosbois V."/>
            <person name="Brugere H."/>
            <person name="Auvray F."/>
            <person name="Oswald E."/>
        </authorList>
    </citation>
    <scope>NUCLEOTIDE SEQUENCE [LARGE SCALE GENOMIC DNA]</scope>
    <source>
        <strain evidence="2 3">P13-6</strain>
    </source>
</reference>
<dbReference type="Gene3D" id="2.40.300.10">
    <property type="entry name" value="Head decoration protein D"/>
    <property type="match status" value="1"/>
</dbReference>
<accession>A0ABD7FAW9</accession>
<dbReference type="Proteomes" id="UP000826587">
    <property type="component" value="Chromosome"/>
</dbReference>
<dbReference type="EMBL" id="CP080223">
    <property type="protein sequence ID" value="QYE37551.1"/>
    <property type="molecule type" value="Genomic_DNA"/>
</dbReference>
<evidence type="ECO:0000313" key="3">
    <source>
        <dbReference type="Proteomes" id="UP000826587"/>
    </source>
</evidence>
<dbReference type="AlphaFoldDB" id="A0ABD7FAW9"/>
<dbReference type="InterPro" id="IPR025147">
    <property type="entry name" value="Packaging_FI"/>
</dbReference>
<proteinExistence type="predicted"/>
<gene>
    <name evidence="2" type="ORF">KZW89_13695</name>
</gene>
<name>A0ABD7FAW9_ECOLX</name>
<dbReference type="InterPro" id="IPR036630">
    <property type="entry name" value="Head_decoration_D_sf"/>
</dbReference>
<dbReference type="Pfam" id="PF14000">
    <property type="entry name" value="Packaging_FI"/>
    <property type="match status" value="1"/>
</dbReference>